<sequence>MKLNLENRVAVITGGSKGIGKSIAEIFKKEGCNVVIFDIEKSSDDIDFIKVDVSKKDEVIKGINYVVEKYGRIDILVNNAGVESYGSVHEVSEEEWDRIMNVNVKGAFLMCKYAIPFMLKQEKGVIINIASIQSLAVQKRVAAYATSKHALLGLTRSIAVDYAPAIRAIAICPGSIRTPLLEWAAEQEVGKDKIEEKIKEWGEVYPMKRVGNPEEIAYLAAFLASDLASFINGSCVIIDGGLTSLIPISSPK</sequence>
<dbReference type="PANTHER" id="PTHR24321:SF8">
    <property type="entry name" value="ESTRADIOL 17-BETA-DEHYDROGENASE 8-RELATED"/>
    <property type="match status" value="1"/>
</dbReference>
<comment type="similarity">
    <text evidence="1">Belongs to the short-chain dehydrogenases/reductases (SDR) family.</text>
</comment>
<dbReference type="InterPro" id="IPR020904">
    <property type="entry name" value="Sc_DH/Rdtase_CS"/>
</dbReference>
<evidence type="ECO:0000313" key="4">
    <source>
        <dbReference type="Proteomes" id="UP000248410"/>
    </source>
</evidence>
<evidence type="ECO:0000256" key="2">
    <source>
        <dbReference type="ARBA" id="ARBA00023002"/>
    </source>
</evidence>
<dbReference type="PRINTS" id="PR00080">
    <property type="entry name" value="SDRFAMILY"/>
</dbReference>
<dbReference type="PRINTS" id="PR00081">
    <property type="entry name" value="GDHRDH"/>
</dbReference>
<dbReference type="SUPFAM" id="SSF51735">
    <property type="entry name" value="NAD(P)-binding Rossmann-fold domains"/>
    <property type="match status" value="1"/>
</dbReference>
<dbReference type="InterPro" id="IPR036291">
    <property type="entry name" value="NAD(P)-bd_dom_sf"/>
</dbReference>
<dbReference type="InterPro" id="IPR002347">
    <property type="entry name" value="SDR_fam"/>
</dbReference>
<dbReference type="OrthoDB" id="24596at2157"/>
<dbReference type="AlphaFoldDB" id="A0A2U9ILF2"/>
<keyword evidence="2" id="KW-0560">Oxidoreductase</keyword>
<dbReference type="NCBIfam" id="NF005559">
    <property type="entry name" value="PRK07231.1"/>
    <property type="match status" value="1"/>
</dbReference>
<dbReference type="PANTHER" id="PTHR24321">
    <property type="entry name" value="DEHYDROGENASES, SHORT CHAIN"/>
    <property type="match status" value="1"/>
</dbReference>
<dbReference type="FunFam" id="3.40.50.720:FF:000084">
    <property type="entry name" value="Short-chain dehydrogenase reductase"/>
    <property type="match status" value="1"/>
</dbReference>
<dbReference type="RefSeq" id="WP_110379768.1">
    <property type="nucleotide sequence ID" value="NZ_CP029288.2"/>
</dbReference>
<reference evidence="3 4" key="1">
    <citation type="submission" date="2018-05" db="EMBL/GenBank/DDBJ databases">
        <title>Complete Genome Sequences of Extremely Thermoacidophilic, Metal-Mobilizing Type-Strain Members of the Archaeal Family Sulfolobaceae: Acidianus brierleyi DSM-1651T, Acidianus sulfidivorans DSM-18786T, Metallosphaera hakonensis DSM-7519T, and Metallosphaera prunae DSM-10039T.</title>
        <authorList>
            <person name="Counts J.A."/>
            <person name="Kelly R.M."/>
        </authorList>
    </citation>
    <scope>NUCLEOTIDE SEQUENCE [LARGE SCALE GENOMIC DNA]</scope>
    <source>
        <strain evidence="3 4">JP7</strain>
    </source>
</reference>
<dbReference type="GO" id="GO:0016491">
    <property type="term" value="F:oxidoreductase activity"/>
    <property type="evidence" value="ECO:0007669"/>
    <property type="project" value="UniProtKB-KW"/>
</dbReference>
<proteinExistence type="inferred from homology"/>
<dbReference type="Gene3D" id="3.40.50.720">
    <property type="entry name" value="NAD(P)-binding Rossmann-like Domain"/>
    <property type="match status" value="1"/>
</dbReference>
<protein>
    <submittedName>
        <fullName evidence="3">Aldose dehydrogenase</fullName>
    </submittedName>
</protein>
<dbReference type="EMBL" id="CP029288">
    <property type="protein sequence ID" value="AWR96878.1"/>
    <property type="molecule type" value="Genomic_DNA"/>
</dbReference>
<evidence type="ECO:0000313" key="3">
    <source>
        <dbReference type="EMBL" id="AWR96878.1"/>
    </source>
</evidence>
<gene>
    <name evidence="3" type="ORF">DFR86_04440</name>
</gene>
<keyword evidence="4" id="KW-1185">Reference proteome</keyword>
<dbReference type="KEGG" id="asul:DFR86_04440"/>
<name>A0A2U9ILF2_9CREN</name>
<dbReference type="NCBIfam" id="NF005007">
    <property type="entry name" value="PRK06398.1"/>
    <property type="match status" value="1"/>
</dbReference>
<dbReference type="Pfam" id="PF13561">
    <property type="entry name" value="adh_short_C2"/>
    <property type="match status" value="1"/>
</dbReference>
<dbReference type="Proteomes" id="UP000248410">
    <property type="component" value="Chromosome"/>
</dbReference>
<evidence type="ECO:0000256" key="1">
    <source>
        <dbReference type="ARBA" id="ARBA00006484"/>
    </source>
</evidence>
<dbReference type="PROSITE" id="PS00061">
    <property type="entry name" value="ADH_SHORT"/>
    <property type="match status" value="1"/>
</dbReference>
<dbReference type="CDD" id="cd05233">
    <property type="entry name" value="SDR_c"/>
    <property type="match status" value="1"/>
</dbReference>
<dbReference type="GeneID" id="36837191"/>
<organism evidence="3 4">
    <name type="scientific">Acidianus sulfidivorans JP7</name>
    <dbReference type="NCBI Taxonomy" id="619593"/>
    <lineage>
        <taxon>Archaea</taxon>
        <taxon>Thermoproteota</taxon>
        <taxon>Thermoprotei</taxon>
        <taxon>Sulfolobales</taxon>
        <taxon>Sulfolobaceae</taxon>
        <taxon>Acidianus</taxon>
    </lineage>
</organism>
<accession>A0A2U9ILF2</accession>